<dbReference type="OrthoDB" id="594893at2"/>
<dbReference type="GO" id="GO:0045892">
    <property type="term" value="P:negative regulation of DNA-templated transcription"/>
    <property type="evidence" value="ECO:0007669"/>
    <property type="project" value="TreeGrafter"/>
</dbReference>
<dbReference type="Gene3D" id="1.10.10.10">
    <property type="entry name" value="Winged helix-like DNA-binding domain superfamily/Winged helix DNA-binding domain"/>
    <property type="match status" value="1"/>
</dbReference>
<evidence type="ECO:0000313" key="4">
    <source>
        <dbReference type="Proteomes" id="UP000215002"/>
    </source>
</evidence>
<keyword evidence="2" id="KW-0408">Iron</keyword>
<feature type="binding site" evidence="1">
    <location>
        <position position="97"/>
    </location>
    <ligand>
        <name>Zn(2+)</name>
        <dbReference type="ChEBI" id="CHEBI:29105"/>
    </ligand>
</feature>
<comment type="cofactor">
    <cofactor evidence="1">
        <name>Zn(2+)</name>
        <dbReference type="ChEBI" id="CHEBI:29105"/>
    </cofactor>
    <text evidence="1">Binds 1 zinc ion per subunit.</text>
</comment>
<dbReference type="GO" id="GO:0003700">
    <property type="term" value="F:DNA-binding transcription factor activity"/>
    <property type="evidence" value="ECO:0007669"/>
    <property type="project" value="InterPro"/>
</dbReference>
<evidence type="ECO:0000256" key="1">
    <source>
        <dbReference type="PIRSR" id="PIRSR602481-1"/>
    </source>
</evidence>
<dbReference type="InterPro" id="IPR036388">
    <property type="entry name" value="WH-like_DNA-bd_sf"/>
</dbReference>
<dbReference type="GO" id="GO:1900376">
    <property type="term" value="P:regulation of secondary metabolite biosynthetic process"/>
    <property type="evidence" value="ECO:0007669"/>
    <property type="project" value="TreeGrafter"/>
</dbReference>
<feature type="binding site" evidence="2">
    <location>
        <position position="90"/>
    </location>
    <ligand>
        <name>Fe cation</name>
        <dbReference type="ChEBI" id="CHEBI:24875"/>
    </ligand>
</feature>
<evidence type="ECO:0000256" key="2">
    <source>
        <dbReference type="PIRSR" id="PIRSR602481-2"/>
    </source>
</evidence>
<sequence length="138" mass="15207">MTPITEQKLADKNVAPTAMRILVMNMLLEQSAAISLSDIEKGLAPADRITIYRTIKTFEEKGLVHVIDDGTGTPKYALCLEECGVNEHHDLHVHFNCISCKETFCLPNCKIPDVSLPANFSSTEMNLIVKGICDKCAN</sequence>
<dbReference type="PANTHER" id="PTHR33202">
    <property type="entry name" value="ZINC UPTAKE REGULATION PROTEIN"/>
    <property type="match status" value="1"/>
</dbReference>
<name>A0A223P3D5_9SPHI</name>
<keyword evidence="4" id="KW-1185">Reference proteome</keyword>
<reference evidence="3 4" key="1">
    <citation type="submission" date="2017-08" db="EMBL/GenBank/DDBJ databases">
        <title>Complete genome sequence of Mucilaginibacter sp. strain BJC16-A31.</title>
        <authorList>
            <consortium name="Henan University of Science and Technology"/>
            <person name="You X."/>
        </authorList>
    </citation>
    <scope>NUCLEOTIDE SEQUENCE [LARGE SCALE GENOMIC DNA]</scope>
    <source>
        <strain evidence="3 4">BJC16-A31</strain>
    </source>
</reference>
<dbReference type="Proteomes" id="UP000215002">
    <property type="component" value="Chromosome"/>
</dbReference>
<keyword evidence="1" id="KW-0479">Metal-binding</keyword>
<dbReference type="GO" id="GO:0008270">
    <property type="term" value="F:zinc ion binding"/>
    <property type="evidence" value="ECO:0007669"/>
    <property type="project" value="TreeGrafter"/>
</dbReference>
<accession>A0A223P3D5</accession>
<feature type="binding site" evidence="2">
    <location>
        <position position="88"/>
    </location>
    <ligand>
        <name>Fe cation</name>
        <dbReference type="ChEBI" id="CHEBI:24875"/>
    </ligand>
</feature>
<dbReference type="InterPro" id="IPR002481">
    <property type="entry name" value="FUR"/>
</dbReference>
<dbReference type="InterPro" id="IPR036390">
    <property type="entry name" value="WH_DNA-bd_sf"/>
</dbReference>
<dbReference type="KEGG" id="muc:MuYL_4591"/>
<gene>
    <name evidence="3" type="ORF">MuYL_4591</name>
</gene>
<organism evidence="3 4">
    <name type="scientific">Mucilaginibacter xinganensis</name>
    <dbReference type="NCBI Taxonomy" id="1234841"/>
    <lineage>
        <taxon>Bacteria</taxon>
        <taxon>Pseudomonadati</taxon>
        <taxon>Bacteroidota</taxon>
        <taxon>Sphingobacteriia</taxon>
        <taxon>Sphingobacteriales</taxon>
        <taxon>Sphingobacteriaceae</taxon>
        <taxon>Mucilaginibacter</taxon>
    </lineage>
</organism>
<feature type="binding site" evidence="1">
    <location>
        <position position="100"/>
    </location>
    <ligand>
        <name>Zn(2+)</name>
        <dbReference type="ChEBI" id="CHEBI:29105"/>
    </ligand>
</feature>
<dbReference type="RefSeq" id="WP_094572488.1">
    <property type="nucleotide sequence ID" value="NZ_CP022743.1"/>
</dbReference>
<evidence type="ECO:0000313" key="3">
    <source>
        <dbReference type="EMBL" id="ASU36474.1"/>
    </source>
</evidence>
<comment type="cofactor">
    <cofactor evidence="2">
        <name>Mn(2+)</name>
        <dbReference type="ChEBI" id="CHEBI:29035"/>
    </cofactor>
    <cofactor evidence="2">
        <name>Fe(2+)</name>
        <dbReference type="ChEBI" id="CHEBI:29033"/>
    </cofactor>
    <text evidence="2">Binds 1 Mn(2+) or Fe(2+) ion per subunit.</text>
</comment>
<dbReference type="EMBL" id="CP022743">
    <property type="protein sequence ID" value="ASU36474.1"/>
    <property type="molecule type" value="Genomic_DNA"/>
</dbReference>
<dbReference type="AlphaFoldDB" id="A0A223P3D5"/>
<dbReference type="Pfam" id="PF01475">
    <property type="entry name" value="FUR"/>
    <property type="match status" value="1"/>
</dbReference>
<protein>
    <submittedName>
        <fullName evidence="3">Transcriptional repressor</fullName>
    </submittedName>
</protein>
<keyword evidence="1" id="KW-0862">Zinc</keyword>
<feature type="binding site" evidence="1">
    <location>
        <position position="136"/>
    </location>
    <ligand>
        <name>Zn(2+)</name>
        <dbReference type="ChEBI" id="CHEBI:29105"/>
    </ligand>
</feature>
<dbReference type="SUPFAM" id="SSF46785">
    <property type="entry name" value="Winged helix' DNA-binding domain"/>
    <property type="match status" value="1"/>
</dbReference>
<proteinExistence type="predicted"/>
<feature type="binding site" evidence="1">
    <location>
        <position position="133"/>
    </location>
    <ligand>
        <name>Zn(2+)</name>
        <dbReference type="ChEBI" id="CHEBI:29105"/>
    </ligand>
</feature>
<dbReference type="PANTHER" id="PTHR33202:SF22">
    <property type="entry name" value="HYDROGEN PEROXIDE SENSITIVE REPRESSOR"/>
    <property type="match status" value="1"/>
</dbReference>
<dbReference type="GO" id="GO:0000976">
    <property type="term" value="F:transcription cis-regulatory region binding"/>
    <property type="evidence" value="ECO:0007669"/>
    <property type="project" value="TreeGrafter"/>
</dbReference>